<dbReference type="GeneID" id="28763886"/>
<dbReference type="InParanoid" id="A0A177C498"/>
<dbReference type="Proteomes" id="UP000077069">
    <property type="component" value="Unassembled WGS sequence"/>
</dbReference>
<evidence type="ECO:0000313" key="2">
    <source>
        <dbReference type="Proteomes" id="UP000077069"/>
    </source>
</evidence>
<dbReference type="RefSeq" id="XP_018032690.1">
    <property type="nucleotide sequence ID" value="XM_018180400.1"/>
</dbReference>
<protein>
    <submittedName>
        <fullName evidence="1">Uncharacterized protein</fullName>
    </submittedName>
</protein>
<accession>A0A177C498</accession>
<name>A0A177C498_9PLEO</name>
<evidence type="ECO:0000313" key="1">
    <source>
        <dbReference type="EMBL" id="OAG02325.1"/>
    </source>
</evidence>
<dbReference type="AlphaFoldDB" id="A0A177C498"/>
<reference evidence="1 2" key="1">
    <citation type="submission" date="2016-05" db="EMBL/GenBank/DDBJ databases">
        <title>Comparative analysis of secretome profiles of manganese(II)-oxidizing ascomycete fungi.</title>
        <authorList>
            <consortium name="DOE Joint Genome Institute"/>
            <person name="Zeiner C.A."/>
            <person name="Purvine S.O."/>
            <person name="Zink E.M."/>
            <person name="Wu S."/>
            <person name="Pasa-Tolic L."/>
            <person name="Chaput D.L."/>
            <person name="Haridas S."/>
            <person name="Grigoriev I.V."/>
            <person name="Santelli C.M."/>
            <person name="Hansel C.M."/>
        </authorList>
    </citation>
    <scope>NUCLEOTIDE SEQUENCE [LARGE SCALE GENOMIC DNA]</scope>
    <source>
        <strain evidence="1 2">AP3s5-JAC2a</strain>
    </source>
</reference>
<dbReference type="EMBL" id="KV441556">
    <property type="protein sequence ID" value="OAG02325.1"/>
    <property type="molecule type" value="Genomic_DNA"/>
</dbReference>
<dbReference type="OrthoDB" id="4500473at2759"/>
<gene>
    <name evidence="1" type="ORF">CC84DRAFT_1179249</name>
</gene>
<keyword evidence="2" id="KW-1185">Reference proteome</keyword>
<sequence length="171" mass="18773">MLGLQVDGMILSVGAVPIRVGPRIATGTSSRTAVSWAISNKTVLAYRLSKVHVGRAGAVKPEEEYRKGALFDRETSSTEDPYYAIAGNVVSSPEFEDWFCRSVTAMCPRYPTAGLEKPSLSFFRALEPLAFKILGWRKRLQISAVVSLASRSFEVRVQARSAPLLRPLPQS</sequence>
<organism evidence="1 2">
    <name type="scientific">Paraphaeosphaeria sporulosa</name>
    <dbReference type="NCBI Taxonomy" id="1460663"/>
    <lineage>
        <taxon>Eukaryota</taxon>
        <taxon>Fungi</taxon>
        <taxon>Dikarya</taxon>
        <taxon>Ascomycota</taxon>
        <taxon>Pezizomycotina</taxon>
        <taxon>Dothideomycetes</taxon>
        <taxon>Pleosporomycetidae</taxon>
        <taxon>Pleosporales</taxon>
        <taxon>Massarineae</taxon>
        <taxon>Didymosphaeriaceae</taxon>
        <taxon>Paraphaeosphaeria</taxon>
    </lineage>
</organism>
<proteinExistence type="predicted"/>